<evidence type="ECO:0000313" key="8">
    <source>
        <dbReference type="Proteomes" id="UP001162162"/>
    </source>
</evidence>
<feature type="region of interest" description="Disordered" evidence="5">
    <location>
        <begin position="369"/>
        <end position="392"/>
    </location>
</feature>
<evidence type="ECO:0000259" key="6">
    <source>
        <dbReference type="Pfam" id="PF05485"/>
    </source>
</evidence>
<evidence type="ECO:0000256" key="4">
    <source>
        <dbReference type="ARBA" id="ARBA00023125"/>
    </source>
</evidence>
<dbReference type="Proteomes" id="UP001162162">
    <property type="component" value="Unassembled WGS sequence"/>
</dbReference>
<dbReference type="AlphaFoldDB" id="A0AAV8Y2L3"/>
<feature type="region of interest" description="Disordered" evidence="5">
    <location>
        <begin position="265"/>
        <end position="310"/>
    </location>
</feature>
<dbReference type="GO" id="GO:0003677">
    <property type="term" value="F:DNA binding"/>
    <property type="evidence" value="ECO:0007669"/>
    <property type="project" value="UniProtKB-KW"/>
</dbReference>
<dbReference type="InterPro" id="IPR006612">
    <property type="entry name" value="THAP_Znf"/>
</dbReference>
<dbReference type="Pfam" id="PF05485">
    <property type="entry name" value="THAP"/>
    <property type="match status" value="1"/>
</dbReference>
<name>A0AAV8Y2L3_9CUCU</name>
<keyword evidence="4" id="KW-0238">DNA-binding</keyword>
<organism evidence="7 8">
    <name type="scientific">Aromia moschata</name>
    <dbReference type="NCBI Taxonomy" id="1265417"/>
    <lineage>
        <taxon>Eukaryota</taxon>
        <taxon>Metazoa</taxon>
        <taxon>Ecdysozoa</taxon>
        <taxon>Arthropoda</taxon>
        <taxon>Hexapoda</taxon>
        <taxon>Insecta</taxon>
        <taxon>Pterygota</taxon>
        <taxon>Neoptera</taxon>
        <taxon>Endopterygota</taxon>
        <taxon>Coleoptera</taxon>
        <taxon>Polyphaga</taxon>
        <taxon>Cucujiformia</taxon>
        <taxon>Chrysomeloidea</taxon>
        <taxon>Cerambycidae</taxon>
        <taxon>Cerambycinae</taxon>
        <taxon>Callichromatini</taxon>
        <taxon>Aromia</taxon>
    </lineage>
</organism>
<accession>A0AAV8Y2L3</accession>
<proteinExistence type="predicted"/>
<evidence type="ECO:0000256" key="3">
    <source>
        <dbReference type="ARBA" id="ARBA00022833"/>
    </source>
</evidence>
<evidence type="ECO:0000256" key="2">
    <source>
        <dbReference type="ARBA" id="ARBA00022771"/>
    </source>
</evidence>
<protein>
    <recommendedName>
        <fullName evidence="6">THAP-type domain-containing protein</fullName>
    </recommendedName>
</protein>
<keyword evidence="3" id="KW-0862">Zinc</keyword>
<feature type="compositionally biased region" description="Basic and acidic residues" evidence="5">
    <location>
        <begin position="270"/>
        <end position="304"/>
    </location>
</feature>
<keyword evidence="2" id="KW-0863">Zinc-finger</keyword>
<feature type="compositionally biased region" description="Basic and acidic residues" evidence="5">
    <location>
        <begin position="220"/>
        <end position="232"/>
    </location>
</feature>
<keyword evidence="1" id="KW-0479">Metal-binding</keyword>
<reference evidence="7" key="1">
    <citation type="journal article" date="2023" name="Insect Mol. Biol.">
        <title>Genome sequencing provides insights into the evolution of gene families encoding plant cell wall-degrading enzymes in longhorned beetles.</title>
        <authorList>
            <person name="Shin N.R."/>
            <person name="Okamura Y."/>
            <person name="Kirsch R."/>
            <person name="Pauchet Y."/>
        </authorList>
    </citation>
    <scope>NUCLEOTIDE SEQUENCE</scope>
    <source>
        <strain evidence="7">AMC_N1</strain>
    </source>
</reference>
<gene>
    <name evidence="7" type="ORF">NQ318_013147</name>
</gene>
<dbReference type="GO" id="GO:0008270">
    <property type="term" value="F:zinc ion binding"/>
    <property type="evidence" value="ECO:0007669"/>
    <property type="project" value="UniProtKB-KW"/>
</dbReference>
<feature type="domain" description="THAP-type" evidence="6">
    <location>
        <begin position="142"/>
        <end position="199"/>
    </location>
</feature>
<sequence length="392" mass="43777">MADNSLLTFQNNCESINRNGVEVKSNVQDTADGGVAAQEATINKQDDRPQDYMLRNSCDVPTRDDVVDEFLAGEDKPEFGDDLLLSNIEHDGEGIAFKSENTLADCGDGELGEKGGFPETLMENSRPVAHRSSPATFIAKNLKRRSIKWRADAKKGVRPPPYARVCSDHFSPDCYQRDLQHELLGLPLRRKLKSDAVPNQNLPGSDKKETSKNQNGNNKNENKNPPKKPRNENFRVFVDDSLPKRQPSKDVSVLNNVDQNFLVESSNKNSVHEKPCAREENGALKRNSTKSESELSKDDGEKARGQVAKTTRLPMRSSIRIAKKKSIECLSDSFTTKVNNTLLVEETNGKREQFSDKLRFMAKLHLRYDRSEESKGSLEDTHKEKGVSASGG</sequence>
<dbReference type="EMBL" id="JAPWTK010000238">
    <property type="protein sequence ID" value="KAJ8944811.1"/>
    <property type="molecule type" value="Genomic_DNA"/>
</dbReference>
<dbReference type="SUPFAM" id="SSF57716">
    <property type="entry name" value="Glucocorticoid receptor-like (DNA-binding domain)"/>
    <property type="match status" value="1"/>
</dbReference>
<comment type="caution">
    <text evidence="7">The sequence shown here is derived from an EMBL/GenBank/DDBJ whole genome shotgun (WGS) entry which is preliminary data.</text>
</comment>
<feature type="region of interest" description="Disordered" evidence="5">
    <location>
        <begin position="191"/>
        <end position="232"/>
    </location>
</feature>
<feature type="compositionally biased region" description="Basic and acidic residues" evidence="5">
    <location>
        <begin position="369"/>
        <end position="386"/>
    </location>
</feature>
<evidence type="ECO:0000313" key="7">
    <source>
        <dbReference type="EMBL" id="KAJ8944811.1"/>
    </source>
</evidence>
<evidence type="ECO:0000256" key="1">
    <source>
        <dbReference type="ARBA" id="ARBA00022723"/>
    </source>
</evidence>
<keyword evidence="8" id="KW-1185">Reference proteome</keyword>
<evidence type="ECO:0000256" key="5">
    <source>
        <dbReference type="SAM" id="MobiDB-lite"/>
    </source>
</evidence>